<proteinExistence type="predicted"/>
<dbReference type="AlphaFoldDB" id="A0A9W8ZUY5"/>
<evidence type="ECO:0008006" key="3">
    <source>
        <dbReference type="Google" id="ProtNLM"/>
    </source>
</evidence>
<evidence type="ECO:0000313" key="2">
    <source>
        <dbReference type="Proteomes" id="UP001150266"/>
    </source>
</evidence>
<keyword evidence="2" id="KW-1185">Reference proteome</keyword>
<dbReference type="EMBL" id="JAOTPV010000055">
    <property type="protein sequence ID" value="KAJ4466228.1"/>
    <property type="molecule type" value="Genomic_DNA"/>
</dbReference>
<dbReference type="Gene3D" id="3.30.70.100">
    <property type="match status" value="1"/>
</dbReference>
<reference evidence="1" key="1">
    <citation type="submission" date="2022-08" db="EMBL/GenBank/DDBJ databases">
        <title>A Global Phylogenomic Analysis of the Shiitake Genus Lentinula.</title>
        <authorList>
            <consortium name="DOE Joint Genome Institute"/>
            <person name="Sierra-Patev S."/>
            <person name="Min B."/>
            <person name="Naranjo-Ortiz M."/>
            <person name="Looney B."/>
            <person name="Konkel Z."/>
            <person name="Slot J.C."/>
            <person name="Sakamoto Y."/>
            <person name="Steenwyk J.L."/>
            <person name="Rokas A."/>
            <person name="Carro J."/>
            <person name="Camarero S."/>
            <person name="Ferreira P."/>
            <person name="Molpeceres G."/>
            <person name="Ruiz-Duenas F.J."/>
            <person name="Serrano A."/>
            <person name="Henrissat B."/>
            <person name="Drula E."/>
            <person name="Hughes K.W."/>
            <person name="Mata J.L."/>
            <person name="Ishikawa N.K."/>
            <person name="Vargas-Isla R."/>
            <person name="Ushijima S."/>
            <person name="Smith C.A."/>
            <person name="Ahrendt S."/>
            <person name="Andreopoulos W."/>
            <person name="He G."/>
            <person name="Labutti K."/>
            <person name="Lipzen A."/>
            <person name="Ng V."/>
            <person name="Riley R."/>
            <person name="Sandor L."/>
            <person name="Barry K."/>
            <person name="Martinez A.T."/>
            <person name="Xiao Y."/>
            <person name="Gibbons J.G."/>
            <person name="Terashima K."/>
            <person name="Grigoriev I.V."/>
            <person name="Hibbett D.S."/>
        </authorList>
    </citation>
    <scope>NUCLEOTIDE SEQUENCE</scope>
    <source>
        <strain evidence="1">JLM2183</strain>
    </source>
</reference>
<dbReference type="InterPro" id="IPR011008">
    <property type="entry name" value="Dimeric_a/b-barrel"/>
</dbReference>
<gene>
    <name evidence="1" type="ORF">J3R30DRAFT_3719487</name>
</gene>
<organism evidence="1 2">
    <name type="scientific">Lentinula aciculospora</name>
    <dbReference type="NCBI Taxonomy" id="153920"/>
    <lineage>
        <taxon>Eukaryota</taxon>
        <taxon>Fungi</taxon>
        <taxon>Dikarya</taxon>
        <taxon>Basidiomycota</taxon>
        <taxon>Agaricomycotina</taxon>
        <taxon>Agaricomycetes</taxon>
        <taxon>Agaricomycetidae</taxon>
        <taxon>Agaricales</taxon>
        <taxon>Marasmiineae</taxon>
        <taxon>Omphalotaceae</taxon>
        <taxon>Lentinula</taxon>
    </lineage>
</organism>
<name>A0A9W8ZUY5_9AGAR</name>
<sequence>MSSTGTKIIQYITFPANDVFINDRARFAGGLEKIATADGHISSFWGLQVPEEGAKMGYLITVWESAEHHKKFSASSLFETGMETLNQAASGELTRHQFIGLRGTPIPGFQSTTTEIVVVKPNAGVSKDTFKNAAYSLGDIFSSHGLPVALGKSVNGDDVYGVIIGWPSISESRTTVRSEPFASSIGSISSLATLELSHVNLNRHT</sequence>
<accession>A0A9W8ZUY5</accession>
<dbReference type="Proteomes" id="UP001150266">
    <property type="component" value="Unassembled WGS sequence"/>
</dbReference>
<evidence type="ECO:0000313" key="1">
    <source>
        <dbReference type="EMBL" id="KAJ4466228.1"/>
    </source>
</evidence>
<dbReference type="SUPFAM" id="SSF54909">
    <property type="entry name" value="Dimeric alpha+beta barrel"/>
    <property type="match status" value="1"/>
</dbReference>
<comment type="caution">
    <text evidence="1">The sequence shown here is derived from an EMBL/GenBank/DDBJ whole genome shotgun (WGS) entry which is preliminary data.</text>
</comment>
<protein>
    <recommendedName>
        <fullName evidence="3">ABM domain-containing protein</fullName>
    </recommendedName>
</protein>
<dbReference type="OrthoDB" id="3830579at2759"/>